<keyword evidence="1" id="KW-0812">Transmembrane</keyword>
<sequence length="327" mass="35968">MEKTTKENLKLGIFVVVGMTLLVIATYLIGNRQNMFGETITISAVFKNANGLQKGNNVRFSGIHVGTVKNLEMANDTTIAVYMVIDKKIQQHIKKDAVAAIGSDGLVGSMILNILPGRGAAAPIEEGDELQSYSRIATQDMLSTLNTTNENAAILTSDLLKVTQALIKGKGTMGRLLNDTIMADDLMKTIDALKDASVNGNETIQKLNNMLDKIDLDKSVAGALLSDSLNGSKMQNVLTNLEQSSNDITQMTNNLNLVIKDASKGKGAIRYLASDTVFVNRLDTTMRNIEEGSMKFNENMEALKHNFLTRRYFKKLEKKQQKEMQKE</sequence>
<dbReference type="Proteomes" id="UP001166021">
    <property type="component" value="Unassembled WGS sequence"/>
</dbReference>
<accession>A0ABR7UZF0</accession>
<feature type="transmembrane region" description="Helical" evidence="1">
    <location>
        <begin position="12"/>
        <end position="30"/>
    </location>
</feature>
<organism evidence="3 4">
    <name type="scientific">Maribacter aquimaris</name>
    <dbReference type="NCBI Taxonomy" id="2737171"/>
    <lineage>
        <taxon>Bacteria</taxon>
        <taxon>Pseudomonadati</taxon>
        <taxon>Bacteroidota</taxon>
        <taxon>Flavobacteriia</taxon>
        <taxon>Flavobacteriales</taxon>
        <taxon>Flavobacteriaceae</taxon>
        <taxon>Maribacter</taxon>
    </lineage>
</organism>
<keyword evidence="1" id="KW-1133">Transmembrane helix</keyword>
<feature type="domain" description="Mce/MlaD" evidence="2">
    <location>
        <begin position="39"/>
        <end position="117"/>
    </location>
</feature>
<evidence type="ECO:0000259" key="2">
    <source>
        <dbReference type="Pfam" id="PF02470"/>
    </source>
</evidence>
<proteinExistence type="predicted"/>
<protein>
    <submittedName>
        <fullName evidence="3">MCE family protein</fullName>
    </submittedName>
</protein>
<keyword evidence="1" id="KW-0472">Membrane</keyword>
<dbReference type="InterPro" id="IPR052336">
    <property type="entry name" value="MlaD_Phospholipid_Transporter"/>
</dbReference>
<dbReference type="PANTHER" id="PTHR33371:SF4">
    <property type="entry name" value="INTERMEMBRANE PHOSPHOLIPID TRANSPORT SYSTEM BINDING PROTEIN MLAD"/>
    <property type="match status" value="1"/>
</dbReference>
<reference evidence="3" key="1">
    <citation type="submission" date="2020-05" db="EMBL/GenBank/DDBJ databases">
        <title>The draft genome sequence of Maribacter sp. ANRC-HE7.</title>
        <authorList>
            <person name="Mu L."/>
        </authorList>
    </citation>
    <scope>NUCLEOTIDE SEQUENCE</scope>
    <source>
        <strain evidence="3">ANRC-HE7</strain>
    </source>
</reference>
<dbReference type="PANTHER" id="PTHR33371">
    <property type="entry name" value="INTERMEMBRANE PHOSPHOLIPID TRANSPORT SYSTEM BINDING PROTEIN MLAD-RELATED"/>
    <property type="match status" value="1"/>
</dbReference>
<keyword evidence="4" id="KW-1185">Reference proteome</keyword>
<evidence type="ECO:0000313" key="3">
    <source>
        <dbReference type="EMBL" id="MBD0777975.1"/>
    </source>
</evidence>
<evidence type="ECO:0000256" key="1">
    <source>
        <dbReference type="SAM" id="Phobius"/>
    </source>
</evidence>
<dbReference type="EMBL" id="JABTCF010000004">
    <property type="protein sequence ID" value="MBD0777975.1"/>
    <property type="molecule type" value="Genomic_DNA"/>
</dbReference>
<comment type="caution">
    <text evidence="3">The sequence shown here is derived from an EMBL/GenBank/DDBJ whole genome shotgun (WGS) entry which is preliminary data.</text>
</comment>
<gene>
    <name evidence="3" type="ORF">HPE56_09225</name>
</gene>
<name>A0ABR7UZF0_9FLAO</name>
<evidence type="ECO:0000313" key="4">
    <source>
        <dbReference type="Proteomes" id="UP001166021"/>
    </source>
</evidence>
<dbReference type="InterPro" id="IPR003399">
    <property type="entry name" value="Mce/MlaD"/>
</dbReference>
<dbReference type="Pfam" id="PF02470">
    <property type="entry name" value="MlaD"/>
    <property type="match status" value="1"/>
</dbReference>
<dbReference type="RefSeq" id="WP_188243476.1">
    <property type="nucleotide sequence ID" value="NZ_JABTCF010000004.1"/>
</dbReference>